<evidence type="ECO:0000313" key="11">
    <source>
        <dbReference type="EMBL" id="KAL3271530.1"/>
    </source>
</evidence>
<reference evidence="11 12" key="1">
    <citation type="journal article" date="2021" name="BMC Biol.">
        <title>Horizontally acquired antibacterial genes associated with adaptive radiation of ladybird beetles.</title>
        <authorList>
            <person name="Li H.S."/>
            <person name="Tang X.F."/>
            <person name="Huang Y.H."/>
            <person name="Xu Z.Y."/>
            <person name="Chen M.L."/>
            <person name="Du X.Y."/>
            <person name="Qiu B.Y."/>
            <person name="Chen P.T."/>
            <person name="Zhang W."/>
            <person name="Slipinski A."/>
            <person name="Escalona H.E."/>
            <person name="Waterhouse R.M."/>
            <person name="Zwick A."/>
            <person name="Pang H."/>
        </authorList>
    </citation>
    <scope>NUCLEOTIDE SEQUENCE [LARGE SCALE GENOMIC DNA]</scope>
    <source>
        <strain evidence="11">SYSU2018</strain>
    </source>
</reference>
<evidence type="ECO:0000259" key="9">
    <source>
        <dbReference type="Pfam" id="PF01431"/>
    </source>
</evidence>
<dbReference type="PANTHER" id="PTHR11733">
    <property type="entry name" value="ZINC METALLOPROTEASE FAMILY M13 NEPRILYSIN-RELATED"/>
    <property type="match status" value="1"/>
</dbReference>
<evidence type="ECO:0000256" key="1">
    <source>
        <dbReference type="ARBA" id="ARBA00001947"/>
    </source>
</evidence>
<keyword evidence="12" id="KW-1185">Reference proteome</keyword>
<dbReference type="EMBL" id="JABFTP020000042">
    <property type="protein sequence ID" value="KAL3271530.1"/>
    <property type="molecule type" value="Genomic_DNA"/>
</dbReference>
<comment type="similarity">
    <text evidence="3">Belongs to the peptidase M13 family.</text>
</comment>
<dbReference type="GO" id="GO:0006508">
    <property type="term" value="P:proteolysis"/>
    <property type="evidence" value="ECO:0007669"/>
    <property type="project" value="UniProtKB-KW"/>
</dbReference>
<dbReference type="InterPro" id="IPR018497">
    <property type="entry name" value="Peptidase_M13_C"/>
</dbReference>
<dbReference type="InterPro" id="IPR024079">
    <property type="entry name" value="MetalloPept_cat_dom_sf"/>
</dbReference>
<evidence type="ECO:0000256" key="7">
    <source>
        <dbReference type="ARBA" id="ARBA00022833"/>
    </source>
</evidence>
<gene>
    <name evidence="11" type="ORF">HHI36_022007</name>
</gene>
<feature type="domain" description="Peptidase M13 C-terminal" evidence="9">
    <location>
        <begin position="449"/>
        <end position="646"/>
    </location>
</feature>
<keyword evidence="6" id="KW-0378">Hydrolase</keyword>
<dbReference type="Pfam" id="PF01431">
    <property type="entry name" value="Peptidase_M13"/>
    <property type="match status" value="1"/>
</dbReference>
<evidence type="ECO:0000256" key="6">
    <source>
        <dbReference type="ARBA" id="ARBA00022801"/>
    </source>
</evidence>
<dbReference type="InterPro" id="IPR008753">
    <property type="entry name" value="Peptidase_M13_N"/>
</dbReference>
<dbReference type="GO" id="GO:0008237">
    <property type="term" value="F:metallopeptidase activity"/>
    <property type="evidence" value="ECO:0007669"/>
    <property type="project" value="UniProtKB-KW"/>
</dbReference>
<protein>
    <recommendedName>
        <fullName evidence="13">Endothelin-converting enzyme 1</fullName>
    </recommendedName>
</protein>
<dbReference type="PROSITE" id="PS51885">
    <property type="entry name" value="NEPRILYSIN"/>
    <property type="match status" value="1"/>
</dbReference>
<dbReference type="Pfam" id="PF05649">
    <property type="entry name" value="Peptidase_M13_N"/>
    <property type="match status" value="1"/>
</dbReference>
<dbReference type="SUPFAM" id="SSF55486">
    <property type="entry name" value="Metalloproteases ('zincins'), catalytic domain"/>
    <property type="match status" value="1"/>
</dbReference>
<dbReference type="Gene3D" id="3.40.390.10">
    <property type="entry name" value="Collagenase (Catalytic Domain)"/>
    <property type="match status" value="1"/>
</dbReference>
<dbReference type="GO" id="GO:0005886">
    <property type="term" value="C:plasma membrane"/>
    <property type="evidence" value="ECO:0007669"/>
    <property type="project" value="UniProtKB-SubCell"/>
</dbReference>
<evidence type="ECO:0000256" key="2">
    <source>
        <dbReference type="ARBA" id="ARBA00004401"/>
    </source>
</evidence>
<dbReference type="CDD" id="cd08662">
    <property type="entry name" value="M13"/>
    <property type="match status" value="1"/>
</dbReference>
<keyword evidence="8" id="KW-0482">Metalloprotease</keyword>
<evidence type="ECO:0000256" key="3">
    <source>
        <dbReference type="ARBA" id="ARBA00007357"/>
    </source>
</evidence>
<evidence type="ECO:0000313" key="12">
    <source>
        <dbReference type="Proteomes" id="UP001516400"/>
    </source>
</evidence>
<sequence>MEDILATLPRTFQPESVRKVKEAYKSCMDLILADTRRPTPEAILIAETGGMPLFQENRTQPLKFGWNDLAKLSASYGLPLLFKITVIPYPISTTDNLIELDSEILPDISMSHPYDPDSKSSFLELLNEDFKTMAENKKLNDPQSKPFDVFLEKMVDLLRDNINPNVTDDKLKEGIQDVAEFIRRIQNYEGIPKGVNISYIESTTTIGNLQKWTDEQFPNESLINWSNYLETAVSKAEVRIEKNMNIFVNTTYAYNVLNILKNTNPETVKNYALLRILAASSVDSNWQMRKAFSDYYNAKTSRMFSRADYCASQLTDLILSDATIGMSFAAGRLYEENNFNTHKLTQAAEMMQDILKTFKNTLSTSDWMDDESKGAALRKADNAIFLYGLPDFASNDTQLDEFYENLNIITWDNYGNMQRIRAFKQAYIFAQLGKPRDRAYWDKSPFDTNAFYNRPNNKIIMPLAMLNPVFFGGKIKLMDYSHLGMLVGHEITHGFDNVGRQYDENATLGDLWTAETLLNFQNKTKCFEKQYSNYFVKELNKTVDGTLSLNENLADNGGLQNSYKTAKSFFDLFELESKEFTSEQLFFLGFGTNFCSVSSVPYLEYTLSKGYSTSEYRVIGAASNMVEFAKAFNCPKNSKMNPEVKCLLW</sequence>
<accession>A0ABD2MYF8</accession>
<dbReference type="InterPro" id="IPR000718">
    <property type="entry name" value="Peptidase_M13"/>
</dbReference>
<comment type="caution">
    <text evidence="11">The sequence shown here is derived from an EMBL/GenBank/DDBJ whole genome shotgun (WGS) entry which is preliminary data.</text>
</comment>
<dbReference type="Gene3D" id="1.10.1380.10">
    <property type="entry name" value="Neutral endopeptidase , domain2"/>
    <property type="match status" value="1"/>
</dbReference>
<evidence type="ECO:0000256" key="5">
    <source>
        <dbReference type="ARBA" id="ARBA00022723"/>
    </source>
</evidence>
<evidence type="ECO:0008006" key="13">
    <source>
        <dbReference type="Google" id="ProtNLM"/>
    </source>
</evidence>
<dbReference type="Proteomes" id="UP001516400">
    <property type="component" value="Unassembled WGS sequence"/>
</dbReference>
<feature type="domain" description="Peptidase M13 N-terminal" evidence="10">
    <location>
        <begin position="3"/>
        <end position="388"/>
    </location>
</feature>
<comment type="subcellular location">
    <subcellularLocation>
        <location evidence="2">Cell membrane</location>
        <topology evidence="2">Single-pass type II membrane protein</topology>
    </subcellularLocation>
</comment>
<keyword evidence="7" id="KW-0862">Zinc</keyword>
<name>A0ABD2MYF8_9CUCU</name>
<evidence type="ECO:0000256" key="8">
    <source>
        <dbReference type="ARBA" id="ARBA00023049"/>
    </source>
</evidence>
<dbReference type="AlphaFoldDB" id="A0ABD2MYF8"/>
<dbReference type="GO" id="GO:0046872">
    <property type="term" value="F:metal ion binding"/>
    <property type="evidence" value="ECO:0007669"/>
    <property type="project" value="UniProtKB-KW"/>
</dbReference>
<dbReference type="PANTHER" id="PTHR11733:SF167">
    <property type="entry name" value="FI17812P1-RELATED"/>
    <property type="match status" value="1"/>
</dbReference>
<keyword evidence="5" id="KW-0479">Metal-binding</keyword>
<dbReference type="InterPro" id="IPR042089">
    <property type="entry name" value="Peptidase_M13_dom_2"/>
</dbReference>
<evidence type="ECO:0000256" key="4">
    <source>
        <dbReference type="ARBA" id="ARBA00022670"/>
    </source>
</evidence>
<comment type="cofactor">
    <cofactor evidence="1">
        <name>Zn(2+)</name>
        <dbReference type="ChEBI" id="CHEBI:29105"/>
    </cofactor>
</comment>
<proteinExistence type="inferred from homology"/>
<evidence type="ECO:0000259" key="10">
    <source>
        <dbReference type="Pfam" id="PF05649"/>
    </source>
</evidence>
<organism evidence="11 12">
    <name type="scientific">Cryptolaemus montrouzieri</name>
    <dbReference type="NCBI Taxonomy" id="559131"/>
    <lineage>
        <taxon>Eukaryota</taxon>
        <taxon>Metazoa</taxon>
        <taxon>Ecdysozoa</taxon>
        <taxon>Arthropoda</taxon>
        <taxon>Hexapoda</taxon>
        <taxon>Insecta</taxon>
        <taxon>Pterygota</taxon>
        <taxon>Neoptera</taxon>
        <taxon>Endopterygota</taxon>
        <taxon>Coleoptera</taxon>
        <taxon>Polyphaga</taxon>
        <taxon>Cucujiformia</taxon>
        <taxon>Coccinelloidea</taxon>
        <taxon>Coccinellidae</taxon>
        <taxon>Scymninae</taxon>
        <taxon>Scymnini</taxon>
        <taxon>Cryptolaemus</taxon>
    </lineage>
</organism>
<dbReference type="PRINTS" id="PR00786">
    <property type="entry name" value="NEPRILYSIN"/>
</dbReference>
<keyword evidence="4" id="KW-0645">Protease</keyword>